<dbReference type="EMBL" id="JAVDDT010000005">
    <property type="protein sequence ID" value="MDQ2070057.1"/>
    <property type="molecule type" value="Genomic_DNA"/>
</dbReference>
<sequence length="419" mass="46615">MAEELPRKRFAAGQEIFAQGDEGDNAYFIEQGSVEISTERAGRKVVIARLGSGDLFGELALINRQARTATATALRDVELVSINAAQLQRALREANPLLRKLLQVNLGRFQWTQQFMLQNADSLNGGQSLEHQARADLALEKEISRAMAQREFELHYQPIITLEGGWTVGFEALLRWRHPTRGLVYPDGFIGVAERTGQIVDIGQWVLKEALDALKSFQLLVGNAGAGPRPPLTALAEVRDSLTSEPRRDALFMSVNISGRQLFELQEIDRLGDTIKASGIDPALIKLEVTESLLVDDPAHARVALQLLREYGVRIALDDFGTGYSSLSYLHEFPLDALKIDQTFVATMGRDPKSYRIVRAIVGLARDMGMETIAEGIERNTQLSALREVGCDSGQGYLMSRPASFREARRLLQMRQARW</sequence>
<dbReference type="CDD" id="cd00038">
    <property type="entry name" value="CAP_ED"/>
    <property type="match status" value="1"/>
</dbReference>
<organism evidence="3 4">
    <name type="scientific">Natronospira bacteriovora</name>
    <dbReference type="NCBI Taxonomy" id="3069753"/>
    <lineage>
        <taxon>Bacteria</taxon>
        <taxon>Pseudomonadati</taxon>
        <taxon>Pseudomonadota</taxon>
        <taxon>Gammaproteobacteria</taxon>
        <taxon>Natronospirales</taxon>
        <taxon>Natronospiraceae</taxon>
        <taxon>Natronospira</taxon>
    </lineage>
</organism>
<feature type="domain" description="EAL" evidence="2">
    <location>
        <begin position="136"/>
        <end position="416"/>
    </location>
</feature>
<dbReference type="InterPro" id="IPR050706">
    <property type="entry name" value="Cyclic-di-GMP_PDE-like"/>
</dbReference>
<feature type="domain" description="Cyclic nucleotide-binding" evidence="1">
    <location>
        <begin position="1"/>
        <end position="108"/>
    </location>
</feature>
<dbReference type="PROSITE" id="PS00889">
    <property type="entry name" value="CNMP_BINDING_2"/>
    <property type="match status" value="1"/>
</dbReference>
<dbReference type="PANTHER" id="PTHR33121:SF70">
    <property type="entry name" value="SIGNALING PROTEIN YKOW"/>
    <property type="match status" value="1"/>
</dbReference>
<accession>A0ABU0W7Q3</accession>
<dbReference type="InterPro" id="IPR000595">
    <property type="entry name" value="cNMP-bd_dom"/>
</dbReference>
<dbReference type="RefSeq" id="WP_306728554.1">
    <property type="nucleotide sequence ID" value="NZ_JAVDDT010000005.1"/>
</dbReference>
<dbReference type="InterPro" id="IPR018490">
    <property type="entry name" value="cNMP-bd_dom_sf"/>
</dbReference>
<dbReference type="PANTHER" id="PTHR33121">
    <property type="entry name" value="CYCLIC DI-GMP PHOSPHODIESTERASE PDEF"/>
    <property type="match status" value="1"/>
</dbReference>
<dbReference type="Proteomes" id="UP001239019">
    <property type="component" value="Unassembled WGS sequence"/>
</dbReference>
<dbReference type="SMART" id="SM00100">
    <property type="entry name" value="cNMP"/>
    <property type="match status" value="1"/>
</dbReference>
<dbReference type="Pfam" id="PF00563">
    <property type="entry name" value="EAL"/>
    <property type="match status" value="2"/>
</dbReference>
<dbReference type="SUPFAM" id="SSF51206">
    <property type="entry name" value="cAMP-binding domain-like"/>
    <property type="match status" value="1"/>
</dbReference>
<dbReference type="Gene3D" id="2.60.120.10">
    <property type="entry name" value="Jelly Rolls"/>
    <property type="match status" value="1"/>
</dbReference>
<comment type="caution">
    <text evidence="3">The sequence shown here is derived from an EMBL/GenBank/DDBJ whole genome shotgun (WGS) entry which is preliminary data.</text>
</comment>
<dbReference type="InterPro" id="IPR014710">
    <property type="entry name" value="RmlC-like_jellyroll"/>
</dbReference>
<dbReference type="PROSITE" id="PS50042">
    <property type="entry name" value="CNMP_BINDING_3"/>
    <property type="match status" value="1"/>
</dbReference>
<dbReference type="CDD" id="cd01948">
    <property type="entry name" value="EAL"/>
    <property type="match status" value="1"/>
</dbReference>
<evidence type="ECO:0000259" key="1">
    <source>
        <dbReference type="PROSITE" id="PS50042"/>
    </source>
</evidence>
<evidence type="ECO:0000313" key="4">
    <source>
        <dbReference type="Proteomes" id="UP001239019"/>
    </source>
</evidence>
<evidence type="ECO:0000259" key="2">
    <source>
        <dbReference type="PROSITE" id="PS50883"/>
    </source>
</evidence>
<dbReference type="SMART" id="SM00052">
    <property type="entry name" value="EAL"/>
    <property type="match status" value="1"/>
</dbReference>
<name>A0ABU0W7Q3_9GAMM</name>
<protein>
    <submittedName>
        <fullName evidence="3">EAL domain-containing protein</fullName>
    </submittedName>
</protein>
<dbReference type="PROSITE" id="PS50883">
    <property type="entry name" value="EAL"/>
    <property type="match status" value="1"/>
</dbReference>
<gene>
    <name evidence="3" type="ORF">RBH19_09230</name>
</gene>
<dbReference type="Gene3D" id="3.20.20.450">
    <property type="entry name" value="EAL domain"/>
    <property type="match status" value="1"/>
</dbReference>
<dbReference type="Pfam" id="PF00027">
    <property type="entry name" value="cNMP_binding"/>
    <property type="match status" value="1"/>
</dbReference>
<dbReference type="InterPro" id="IPR001633">
    <property type="entry name" value="EAL_dom"/>
</dbReference>
<dbReference type="InterPro" id="IPR018488">
    <property type="entry name" value="cNMP-bd_CS"/>
</dbReference>
<proteinExistence type="predicted"/>
<keyword evidence="4" id="KW-1185">Reference proteome</keyword>
<dbReference type="SUPFAM" id="SSF141868">
    <property type="entry name" value="EAL domain-like"/>
    <property type="match status" value="1"/>
</dbReference>
<evidence type="ECO:0000313" key="3">
    <source>
        <dbReference type="EMBL" id="MDQ2070057.1"/>
    </source>
</evidence>
<dbReference type="PRINTS" id="PR00103">
    <property type="entry name" value="CAMPKINASE"/>
</dbReference>
<reference evidence="3 4" key="1">
    <citation type="submission" date="2023-08" db="EMBL/GenBank/DDBJ databases">
        <title>Whole-genome sequencing of halo(alkali)philic microorganisms from hypersaline lakes.</title>
        <authorList>
            <person name="Sorokin D.Y."/>
            <person name="Abbas B."/>
            <person name="Merkel A.Y."/>
        </authorList>
    </citation>
    <scope>NUCLEOTIDE SEQUENCE [LARGE SCALE GENOMIC DNA]</scope>
    <source>
        <strain evidence="3 4">AB-CW4</strain>
    </source>
</reference>
<dbReference type="InterPro" id="IPR035919">
    <property type="entry name" value="EAL_sf"/>
</dbReference>